<dbReference type="AlphaFoldDB" id="A0A921IQ69"/>
<name>A0A921IQ69_9ACTN</name>
<proteinExistence type="predicted"/>
<organism evidence="1 2">
    <name type="scientific">Collinsella ihumii</name>
    <dbReference type="NCBI Taxonomy" id="1720204"/>
    <lineage>
        <taxon>Bacteria</taxon>
        <taxon>Bacillati</taxon>
        <taxon>Actinomycetota</taxon>
        <taxon>Coriobacteriia</taxon>
        <taxon>Coriobacteriales</taxon>
        <taxon>Coriobacteriaceae</taxon>
        <taxon>Collinsella</taxon>
    </lineage>
</organism>
<sequence>MSKRIINVRRPIFENDRCVIPFELPQALHPYFREHSFWFECPDAGKVPESIAVVPAVANLIPFAWVFDCVLKVETLDESFCEAIPKIKQGYSDMLPRLSLGGKLEVGNLVDNNIETCGRPLLLFSGGVDAWCTLVRHVDERPCLVSVWGADIRSDNAEGWNQVDSHSRTVADSLGITYSYVRSNLREMIDYQSLEMSSELVSAQYKWWHDLQHGIGLLSLTAPLAYATGAPRTYIASTFFEGDKGKYTCASDPTIDNMFAAGPMDGCHDGYELTRQDKIETIVSYAQRRGERIEPRVCFHVQSGRNCCRCEKCGRTILGIYAAGADPHDFGFRYSPTELSLLSFRMRRFYRMKIAHYRYIQQDALGHRDNIPPCFSWLFRNNLEKICDNDFKLAWSRFHRLGSDIYHKLLGR</sequence>
<protein>
    <submittedName>
        <fullName evidence="1">Uncharacterized protein</fullName>
    </submittedName>
</protein>
<comment type="caution">
    <text evidence="1">The sequence shown here is derived from an EMBL/GenBank/DDBJ whole genome shotgun (WGS) entry which is preliminary data.</text>
</comment>
<gene>
    <name evidence="1" type="ORF">K8U80_00815</name>
</gene>
<accession>A0A921IQ69</accession>
<dbReference type="Proteomes" id="UP000746751">
    <property type="component" value="Unassembled WGS sequence"/>
</dbReference>
<reference evidence="1" key="1">
    <citation type="journal article" date="2021" name="PeerJ">
        <title>Extensive microbial diversity within the chicken gut microbiome revealed by metagenomics and culture.</title>
        <authorList>
            <person name="Gilroy R."/>
            <person name="Ravi A."/>
            <person name="Getino M."/>
            <person name="Pursley I."/>
            <person name="Horton D.L."/>
            <person name="Alikhan N.F."/>
            <person name="Baker D."/>
            <person name="Gharbi K."/>
            <person name="Hall N."/>
            <person name="Watson M."/>
            <person name="Adriaenssens E.M."/>
            <person name="Foster-Nyarko E."/>
            <person name="Jarju S."/>
            <person name="Secka A."/>
            <person name="Antonio M."/>
            <person name="Oren A."/>
            <person name="Chaudhuri R.R."/>
            <person name="La Ragione R."/>
            <person name="Hildebrand F."/>
            <person name="Pallen M.J."/>
        </authorList>
    </citation>
    <scope>NUCLEOTIDE SEQUENCE</scope>
    <source>
        <strain evidence="1">ChiGjej2B2-7701</strain>
    </source>
</reference>
<evidence type="ECO:0000313" key="1">
    <source>
        <dbReference type="EMBL" id="HJG29918.1"/>
    </source>
</evidence>
<evidence type="ECO:0000313" key="2">
    <source>
        <dbReference type="Proteomes" id="UP000746751"/>
    </source>
</evidence>
<reference evidence="1" key="2">
    <citation type="submission" date="2021-09" db="EMBL/GenBank/DDBJ databases">
        <authorList>
            <person name="Gilroy R."/>
        </authorList>
    </citation>
    <scope>NUCLEOTIDE SEQUENCE</scope>
    <source>
        <strain evidence="1">ChiGjej2B2-7701</strain>
    </source>
</reference>
<dbReference type="EMBL" id="DYVF01000007">
    <property type="protein sequence ID" value="HJG29918.1"/>
    <property type="molecule type" value="Genomic_DNA"/>
</dbReference>